<dbReference type="InterPro" id="IPR016024">
    <property type="entry name" value="ARM-type_fold"/>
</dbReference>
<keyword evidence="5" id="KW-0256">Endoplasmic reticulum</keyword>
<reference evidence="7" key="1">
    <citation type="journal article" date="2020" name="Microb. Genom.">
        <title>Genetic diversity of clinical and environmental Mucorales isolates obtained from an investigation of mucormycosis cases among solid organ transplant recipients.</title>
        <authorList>
            <person name="Nguyen M.H."/>
            <person name="Kaul D."/>
            <person name="Muto C."/>
            <person name="Cheng S.J."/>
            <person name="Richter R.A."/>
            <person name="Bruno V.M."/>
            <person name="Liu G."/>
            <person name="Beyhan S."/>
            <person name="Sundermann A.J."/>
            <person name="Mounaud S."/>
            <person name="Pasculle A.W."/>
            <person name="Nierman W.C."/>
            <person name="Driscoll E."/>
            <person name="Cumbie R."/>
            <person name="Clancy C.J."/>
            <person name="Dupont C.L."/>
        </authorList>
    </citation>
    <scope>NUCLEOTIDE SEQUENCE</scope>
    <source>
        <strain evidence="7">GL11</strain>
    </source>
</reference>
<keyword evidence="4" id="KW-0963">Cytoplasm</keyword>
<dbReference type="GO" id="GO:0005829">
    <property type="term" value="C:cytosol"/>
    <property type="evidence" value="ECO:0007669"/>
    <property type="project" value="UniProtKB-SubCell"/>
</dbReference>
<evidence type="ECO:0000256" key="1">
    <source>
        <dbReference type="ARBA" id="ARBA00004173"/>
    </source>
</evidence>
<keyword evidence="6" id="KW-0496">Mitochondrion</keyword>
<dbReference type="EMBL" id="JAANQT010002110">
    <property type="protein sequence ID" value="KAG1303134.1"/>
    <property type="molecule type" value="Genomic_DNA"/>
</dbReference>
<evidence type="ECO:0000256" key="6">
    <source>
        <dbReference type="ARBA" id="ARBA00023128"/>
    </source>
</evidence>
<evidence type="ECO:0000256" key="3">
    <source>
        <dbReference type="ARBA" id="ARBA00004514"/>
    </source>
</evidence>
<evidence type="ECO:0000313" key="7">
    <source>
        <dbReference type="EMBL" id="KAG1303134.1"/>
    </source>
</evidence>
<evidence type="ECO:0000313" key="8">
    <source>
        <dbReference type="Proteomes" id="UP000716291"/>
    </source>
</evidence>
<proteinExistence type="predicted"/>
<dbReference type="OrthoDB" id="26149at2759"/>
<evidence type="ECO:0000256" key="4">
    <source>
        <dbReference type="ARBA" id="ARBA00022490"/>
    </source>
</evidence>
<dbReference type="SMART" id="SM00185">
    <property type="entry name" value="ARM"/>
    <property type="match status" value="6"/>
</dbReference>
<evidence type="ECO:0008006" key="9">
    <source>
        <dbReference type="Google" id="ProtNLM"/>
    </source>
</evidence>
<dbReference type="InterPro" id="IPR000225">
    <property type="entry name" value="Armadillo"/>
</dbReference>
<evidence type="ECO:0000256" key="2">
    <source>
        <dbReference type="ARBA" id="ARBA00004240"/>
    </source>
</evidence>
<dbReference type="GO" id="GO:0005085">
    <property type="term" value="F:guanyl-nucleotide exchange factor activity"/>
    <property type="evidence" value="ECO:0007669"/>
    <property type="project" value="InterPro"/>
</dbReference>
<dbReference type="AlphaFoldDB" id="A0A9P6X1W8"/>
<comment type="caution">
    <text evidence="7">The sequence shown here is derived from an EMBL/GenBank/DDBJ whole genome shotgun (WGS) entry which is preliminary data.</text>
</comment>
<dbReference type="SUPFAM" id="SSF48371">
    <property type="entry name" value="ARM repeat"/>
    <property type="match status" value="2"/>
</dbReference>
<keyword evidence="8" id="KW-1185">Reference proteome</keyword>
<comment type="subcellular location">
    <subcellularLocation>
        <location evidence="3">Cytoplasm</location>
        <location evidence="3">Cytosol</location>
    </subcellularLocation>
    <subcellularLocation>
        <location evidence="2">Endoplasmic reticulum</location>
    </subcellularLocation>
    <subcellularLocation>
        <location evidence="1">Mitochondrion</location>
    </subcellularLocation>
</comment>
<organism evidence="7 8">
    <name type="scientific">Rhizopus oryzae</name>
    <name type="common">Mucormycosis agent</name>
    <name type="synonym">Rhizopus arrhizus var. delemar</name>
    <dbReference type="NCBI Taxonomy" id="64495"/>
    <lineage>
        <taxon>Eukaryota</taxon>
        <taxon>Fungi</taxon>
        <taxon>Fungi incertae sedis</taxon>
        <taxon>Mucoromycota</taxon>
        <taxon>Mucoromycotina</taxon>
        <taxon>Mucoromycetes</taxon>
        <taxon>Mucorales</taxon>
        <taxon>Mucorineae</taxon>
        <taxon>Rhizopodaceae</taxon>
        <taxon>Rhizopus</taxon>
    </lineage>
</organism>
<dbReference type="Gene3D" id="1.25.10.10">
    <property type="entry name" value="Leucine-rich Repeat Variant"/>
    <property type="match status" value="2"/>
</dbReference>
<dbReference type="PANTHER" id="PTHR10957">
    <property type="entry name" value="RAP1 GTPASE-GDP DISSOCIATION STIMULATOR 1"/>
    <property type="match status" value="1"/>
</dbReference>
<gene>
    <name evidence="7" type="ORF">G6F64_010330</name>
</gene>
<name>A0A9P6X1W8_RHIOR</name>
<dbReference type="InterPro" id="IPR011989">
    <property type="entry name" value="ARM-like"/>
</dbReference>
<accession>A0A9P6X1W8</accession>
<sequence>MSAIIDSLRQKLETVPEINSADIVESVACLKELSGQAHLVDQGKWNELANACKYLADAARTVPVRTPLGEANIIRDLATLLQRVPYQQTNFQIQALRVLGNLCFDNESNRKRVKEAGVISTVSPCLKSQNKELVRFLCGFYLNSSMNYAPIQIELSECGAAKALIELINIDNKEDDGTMTMAIKILDGLVAEDEARKMIADTFTVKRYIKKIRHDLVNLDDLDNLQNLLDTLLQIIMDDDVLQNEIIDLGALDPLLDFLSNTSIETDLDAEDKEKLSEIKKAVMRVVIYATSTDSKMDSLYNNQHILSRFLAMMNSPVDVVQQCAVYTLGNLARSDEHCIELVEKYKLSKYLLDLFQKTENATFQYAILGCLKHLCLPVSNKPVIGEDGCISIVSQMLEESKDMLKRNQFLTIGIIKLLCNGNYKNASEVVSKGVLSLIVSFIKRVDDPAAKSEATRVITNLIKTIWVEKNNNNLRNKLLETSTIEPIVELICTSQFPILKNDGIMALTLIFSDKENSSNIIQVIPLLTTNTYDVEGKGKMSLIQVLSNDICSNKSEIPVQIKCNACILLCKMVETVRSGKFE</sequence>
<dbReference type="GO" id="GO:0005739">
    <property type="term" value="C:mitochondrion"/>
    <property type="evidence" value="ECO:0007669"/>
    <property type="project" value="UniProtKB-SubCell"/>
</dbReference>
<evidence type="ECO:0000256" key="5">
    <source>
        <dbReference type="ARBA" id="ARBA00022824"/>
    </source>
</evidence>
<protein>
    <recommendedName>
        <fullName evidence="9">ARM repeat-containing protein</fullName>
    </recommendedName>
</protein>
<dbReference type="InterPro" id="IPR040144">
    <property type="entry name" value="RAP1GDS1"/>
</dbReference>
<dbReference type="Proteomes" id="UP000716291">
    <property type="component" value="Unassembled WGS sequence"/>
</dbReference>
<dbReference type="GO" id="GO:0005783">
    <property type="term" value="C:endoplasmic reticulum"/>
    <property type="evidence" value="ECO:0007669"/>
    <property type="project" value="UniProtKB-SubCell"/>
</dbReference>